<dbReference type="CDD" id="cd04657">
    <property type="entry name" value="Piwi_ago-like"/>
    <property type="match status" value="1"/>
</dbReference>
<dbReference type="Pfam" id="PF16488">
    <property type="entry name" value="ArgoL2"/>
    <property type="match status" value="1"/>
</dbReference>
<dbReference type="EMBL" id="MU865290">
    <property type="protein sequence ID" value="KAK4232007.1"/>
    <property type="molecule type" value="Genomic_DNA"/>
</dbReference>
<dbReference type="InterPro" id="IPR014811">
    <property type="entry name" value="ArgoL1"/>
</dbReference>
<dbReference type="Proteomes" id="UP001301958">
    <property type="component" value="Unassembled WGS sequence"/>
</dbReference>
<feature type="non-terminal residue" evidence="3">
    <location>
        <position position="913"/>
    </location>
</feature>
<dbReference type="CDD" id="cd02846">
    <property type="entry name" value="PAZ_argonaute_like"/>
    <property type="match status" value="1"/>
</dbReference>
<reference evidence="3" key="2">
    <citation type="submission" date="2023-05" db="EMBL/GenBank/DDBJ databases">
        <authorList>
            <consortium name="Lawrence Berkeley National Laboratory"/>
            <person name="Steindorff A."/>
            <person name="Hensen N."/>
            <person name="Bonometti L."/>
            <person name="Westerberg I."/>
            <person name="Brannstrom I.O."/>
            <person name="Guillou S."/>
            <person name="Cros-Aarteil S."/>
            <person name="Calhoun S."/>
            <person name="Haridas S."/>
            <person name="Kuo A."/>
            <person name="Mondo S."/>
            <person name="Pangilinan J."/>
            <person name="Riley R."/>
            <person name="Labutti K."/>
            <person name="Andreopoulos B."/>
            <person name="Lipzen A."/>
            <person name="Chen C."/>
            <person name="Yanf M."/>
            <person name="Daum C."/>
            <person name="Ng V."/>
            <person name="Clum A."/>
            <person name="Ohm R."/>
            <person name="Martin F."/>
            <person name="Silar P."/>
            <person name="Natvig D."/>
            <person name="Lalanne C."/>
            <person name="Gautier V."/>
            <person name="Ament-Velasquez S.L."/>
            <person name="Kruys A."/>
            <person name="Hutchinson M.I."/>
            <person name="Powell A.J."/>
            <person name="Barry K."/>
            <person name="Miller A.N."/>
            <person name="Grigoriev I.V."/>
            <person name="Debuchy R."/>
            <person name="Gladieux P."/>
            <person name="Thoren M.H."/>
            <person name="Johannesson H."/>
        </authorList>
    </citation>
    <scope>NUCLEOTIDE SEQUENCE</scope>
    <source>
        <strain evidence="3">CBS 990.96</strain>
    </source>
</reference>
<evidence type="ECO:0000313" key="4">
    <source>
        <dbReference type="Proteomes" id="UP001301958"/>
    </source>
</evidence>
<dbReference type="PANTHER" id="PTHR22891">
    <property type="entry name" value="EUKARYOTIC TRANSLATION INITIATION FACTOR 2C"/>
    <property type="match status" value="1"/>
</dbReference>
<accession>A0AAN7H5N3</accession>
<dbReference type="Pfam" id="PF02170">
    <property type="entry name" value="PAZ"/>
    <property type="match status" value="1"/>
</dbReference>
<feature type="domain" description="Piwi" evidence="2">
    <location>
        <begin position="540"/>
        <end position="834"/>
    </location>
</feature>
<dbReference type="InterPro" id="IPR045246">
    <property type="entry name" value="Piwi_ago-like"/>
</dbReference>
<dbReference type="SMART" id="SM00950">
    <property type="entry name" value="Piwi"/>
    <property type="match status" value="1"/>
</dbReference>
<dbReference type="InterPro" id="IPR003100">
    <property type="entry name" value="PAZ_dom"/>
</dbReference>
<dbReference type="GO" id="GO:0003723">
    <property type="term" value="F:RNA binding"/>
    <property type="evidence" value="ECO:0007669"/>
    <property type="project" value="InterPro"/>
</dbReference>
<name>A0AAN7H5N3_9PEZI</name>
<dbReference type="InterPro" id="IPR032472">
    <property type="entry name" value="ArgoL2"/>
</dbReference>
<dbReference type="Pfam" id="PF02171">
    <property type="entry name" value="Piwi"/>
    <property type="match status" value="1"/>
</dbReference>
<keyword evidence="4" id="KW-1185">Reference proteome</keyword>
<dbReference type="Pfam" id="PF16486">
    <property type="entry name" value="ArgoN"/>
    <property type="match status" value="1"/>
</dbReference>
<evidence type="ECO:0000259" key="2">
    <source>
        <dbReference type="PROSITE" id="PS50822"/>
    </source>
</evidence>
<dbReference type="AlphaFoldDB" id="A0AAN7H5N3"/>
<dbReference type="InterPro" id="IPR036397">
    <property type="entry name" value="RNaseH_sf"/>
</dbReference>
<dbReference type="InterPro" id="IPR012337">
    <property type="entry name" value="RNaseH-like_sf"/>
</dbReference>
<proteinExistence type="predicted"/>
<evidence type="ECO:0000259" key="1">
    <source>
        <dbReference type="PROSITE" id="PS50821"/>
    </source>
</evidence>
<dbReference type="Gene3D" id="3.40.50.2300">
    <property type="match status" value="1"/>
</dbReference>
<dbReference type="InterPro" id="IPR003165">
    <property type="entry name" value="Piwi"/>
</dbReference>
<dbReference type="Gene3D" id="2.170.260.10">
    <property type="entry name" value="paz domain"/>
    <property type="match status" value="1"/>
</dbReference>
<dbReference type="SUPFAM" id="SSF101690">
    <property type="entry name" value="PAZ domain"/>
    <property type="match status" value="1"/>
</dbReference>
<dbReference type="SUPFAM" id="SSF53098">
    <property type="entry name" value="Ribonuclease H-like"/>
    <property type="match status" value="1"/>
</dbReference>
<dbReference type="PROSITE" id="PS50821">
    <property type="entry name" value="PAZ"/>
    <property type="match status" value="1"/>
</dbReference>
<dbReference type="Pfam" id="PF08699">
    <property type="entry name" value="ArgoL1"/>
    <property type="match status" value="1"/>
</dbReference>
<dbReference type="Gene3D" id="3.30.420.10">
    <property type="entry name" value="Ribonuclease H-like superfamily/Ribonuclease H"/>
    <property type="match status" value="1"/>
</dbReference>
<dbReference type="InterPro" id="IPR032474">
    <property type="entry name" value="Argonaute_N"/>
</dbReference>
<sequence>MGAPEFHPFERRPGFNTSHPPIRVGINQYRVNAIKLPVVYQYDICIQPEPRGAIVYKKCWMSTKFQDKLKTFNKGPWICDMRKIAWSTNDTNEIRCQVDLGEEEGKNPGRPNNVFMVIVRKVSKIDLDLLNLYLDGKMGWDTKVLECMSFLDHVVRQGPSENWRLIKRTLFNQYSETERLNNYSEAIKGIYSAIRLNSSKLSGGFGLGINVDISNQTFFVGQDLHQLARNMLNYLDKKFAHWKYDEMIQGLYPVFNKKTNMWERSDAHKALRRLINVKFRVCHRGKENDPKEYKIKSFSFDPKYGEDGANAKVVTFDKKLPDGTTKKTTVFQYYIDQYRKRMKYWQWPLVETHKGGQFPMEFCVVDRFNPYPFKLDAQQTADMIKFAVQRPPARKNDLTAMVGNLNWAGDKYLRHFGIQVNSQMPMVEARLIPNPVIQFGQKTVDPKMSGRWDLRGQKFVQANAVPLKSWCFVAVGGCVDKPTMDNFIKAFKAAYQGHGGRIERDPLVFLMGTKISLNHDEMVMDAYNATGKANQMVPQIMFFVLWDKTSWVYDRLKKNVDIRTAVPSQMVQASHVKKAQPQYCSNVSMKVNAKLGGQTSRIVHKGPKGGSAFFKVPTMMIGCDISHGSDAEGNDLSVAAITVSMDKDAAIYCAGVQANGRRVEIVQPAIMHTVLGPMVQKWQKKNGLLPQHVFYLRDGVSEGQFAHVMQYEYEEIKRVFNEGFNHKPKITIIICTKRHHIRFFPEKGDKNGNALPGTLLEKEVTHPFYYDFYLCSHVAIQGTARPVHYSVLFDQCQLKPAELQQIIYHQCYQYCRSTTPVSLHPAVYYAHLASARGRHHEPRPTSEQVPKQIKALLLPPRGLYAKRPEKDATKTTSELRKKAYTNPLLEIGGSGDAARPQAIETFKNTMWYV</sequence>
<dbReference type="InterPro" id="IPR036085">
    <property type="entry name" value="PAZ_dom_sf"/>
</dbReference>
<organism evidence="3 4">
    <name type="scientific">Podospora fimiseda</name>
    <dbReference type="NCBI Taxonomy" id="252190"/>
    <lineage>
        <taxon>Eukaryota</taxon>
        <taxon>Fungi</taxon>
        <taxon>Dikarya</taxon>
        <taxon>Ascomycota</taxon>
        <taxon>Pezizomycotina</taxon>
        <taxon>Sordariomycetes</taxon>
        <taxon>Sordariomycetidae</taxon>
        <taxon>Sordariales</taxon>
        <taxon>Podosporaceae</taxon>
        <taxon>Podospora</taxon>
    </lineage>
</organism>
<feature type="domain" description="PAZ" evidence="1">
    <location>
        <begin position="246"/>
        <end position="367"/>
    </location>
</feature>
<gene>
    <name evidence="3" type="ORF">QBC38DRAFT_380808</name>
</gene>
<evidence type="ECO:0000313" key="3">
    <source>
        <dbReference type="EMBL" id="KAK4232007.1"/>
    </source>
</evidence>
<dbReference type="PROSITE" id="PS50822">
    <property type="entry name" value="PIWI"/>
    <property type="match status" value="1"/>
</dbReference>
<protein>
    <submittedName>
        <fullName evidence="3">Piwi domain-containing protein</fullName>
    </submittedName>
</protein>
<reference evidence="3" key="1">
    <citation type="journal article" date="2023" name="Mol. Phylogenet. Evol.">
        <title>Genome-scale phylogeny and comparative genomics of the fungal order Sordariales.</title>
        <authorList>
            <person name="Hensen N."/>
            <person name="Bonometti L."/>
            <person name="Westerberg I."/>
            <person name="Brannstrom I.O."/>
            <person name="Guillou S."/>
            <person name="Cros-Aarteil S."/>
            <person name="Calhoun S."/>
            <person name="Haridas S."/>
            <person name="Kuo A."/>
            <person name="Mondo S."/>
            <person name="Pangilinan J."/>
            <person name="Riley R."/>
            <person name="LaButti K."/>
            <person name="Andreopoulos B."/>
            <person name="Lipzen A."/>
            <person name="Chen C."/>
            <person name="Yan M."/>
            <person name="Daum C."/>
            <person name="Ng V."/>
            <person name="Clum A."/>
            <person name="Steindorff A."/>
            <person name="Ohm R.A."/>
            <person name="Martin F."/>
            <person name="Silar P."/>
            <person name="Natvig D.O."/>
            <person name="Lalanne C."/>
            <person name="Gautier V."/>
            <person name="Ament-Velasquez S.L."/>
            <person name="Kruys A."/>
            <person name="Hutchinson M.I."/>
            <person name="Powell A.J."/>
            <person name="Barry K."/>
            <person name="Miller A.N."/>
            <person name="Grigoriev I.V."/>
            <person name="Debuchy R."/>
            <person name="Gladieux P."/>
            <person name="Hiltunen Thoren M."/>
            <person name="Johannesson H."/>
        </authorList>
    </citation>
    <scope>NUCLEOTIDE SEQUENCE</scope>
    <source>
        <strain evidence="3">CBS 990.96</strain>
    </source>
</reference>
<comment type="caution">
    <text evidence="3">The sequence shown here is derived from an EMBL/GenBank/DDBJ whole genome shotgun (WGS) entry which is preliminary data.</text>
</comment>